<proteinExistence type="predicted"/>
<name>A0A4Q4T8J5_9PEZI</name>
<protein>
    <recommendedName>
        <fullName evidence="4">F-box domain-containing protein</fullName>
    </recommendedName>
</protein>
<reference evidence="2 3" key="1">
    <citation type="submission" date="2018-06" db="EMBL/GenBank/DDBJ databases">
        <title>Complete Genomes of Monosporascus.</title>
        <authorList>
            <person name="Robinson A.J."/>
            <person name="Natvig D.O."/>
        </authorList>
    </citation>
    <scope>NUCLEOTIDE SEQUENCE [LARGE SCALE GENOMIC DNA]</scope>
    <source>
        <strain evidence="2 3">CBS 110550</strain>
    </source>
</reference>
<accession>A0A4Q4T8J5</accession>
<evidence type="ECO:0000313" key="2">
    <source>
        <dbReference type="EMBL" id="RYP02845.1"/>
    </source>
</evidence>
<feature type="region of interest" description="Disordered" evidence="1">
    <location>
        <begin position="515"/>
        <end position="538"/>
    </location>
</feature>
<gene>
    <name evidence="2" type="ORF">DL764_005565</name>
</gene>
<feature type="compositionally biased region" description="Polar residues" evidence="1">
    <location>
        <begin position="517"/>
        <end position="538"/>
    </location>
</feature>
<dbReference type="EMBL" id="QJNU01000297">
    <property type="protein sequence ID" value="RYP02845.1"/>
    <property type="molecule type" value="Genomic_DNA"/>
</dbReference>
<evidence type="ECO:0008006" key="4">
    <source>
        <dbReference type="Google" id="ProtNLM"/>
    </source>
</evidence>
<dbReference type="Proteomes" id="UP000293360">
    <property type="component" value="Unassembled WGS sequence"/>
</dbReference>
<dbReference type="OrthoDB" id="4194555at2759"/>
<dbReference type="AlphaFoldDB" id="A0A4Q4T8J5"/>
<evidence type="ECO:0000256" key="1">
    <source>
        <dbReference type="SAM" id="MobiDB-lite"/>
    </source>
</evidence>
<evidence type="ECO:0000313" key="3">
    <source>
        <dbReference type="Proteomes" id="UP000293360"/>
    </source>
</evidence>
<keyword evidence="3" id="KW-1185">Reference proteome</keyword>
<comment type="caution">
    <text evidence="2">The sequence shown here is derived from an EMBL/GenBank/DDBJ whole genome shotgun (WGS) entry which is preliminary data.</text>
</comment>
<organism evidence="2 3">
    <name type="scientific">Monosporascus ibericus</name>
    <dbReference type="NCBI Taxonomy" id="155417"/>
    <lineage>
        <taxon>Eukaryota</taxon>
        <taxon>Fungi</taxon>
        <taxon>Dikarya</taxon>
        <taxon>Ascomycota</taxon>
        <taxon>Pezizomycotina</taxon>
        <taxon>Sordariomycetes</taxon>
        <taxon>Xylariomycetidae</taxon>
        <taxon>Xylariales</taxon>
        <taxon>Xylariales incertae sedis</taxon>
        <taxon>Monosporascus</taxon>
    </lineage>
</organism>
<sequence length="803" mass="90424">MTVGPLPPGLPANMSALASNTTWPAGKLPIEIFIAIAEYIDRKDVQALRLVNRECYRCLSGYYLRQLVVHVGPNLCATLDSGLPQQIDSAAVDVTNRLVDTSCVFSSFGDHIRRFALALELSEPELATPKVYSDLALYVRPWGVYRWPVEAPLSTQSTLQRITESLERSKGMFRILSHLGNVRELALSCEGGLGYLQGPDVTTPPHRPVIFGGKNGGHVSEGSYMLDFDTPYSHEALASLVSNTTVPAASIPALVNELLKREGISLEKLAGEERRRCPLPDSRPRSIRPSIPLLDCCKERAKTLRLQPDMLTRNQKIFLSQHIAAQQALIQSYLLGVLDNASSFDNLTNVKIASLPSLHVDLLCRDDFWSKLTRLEEVFLAVVPDWRTVTQYGSHVEDAQVYPTDAIPKVFRLLANYIGKQERIKRLHFEWLCGGELASGSQQRNKHVLPAPFLKNHRKIVDSRPENLLILPHVTHLTLKNCWFTPHVFYRIVREMALKSLVSLELVTVSLSGPPIEQSNRGNQNGMNGTPNNVQTLTPPMDPAAIRRRLRTAPQPCKLSWGHIIDMLTPGGTIREYLHEKDRDEETKPLRLKKELKLEKLSFRSCGYVEVPDGRLIAYWPFPGYTKDEIEPPVITRPAIHSGCPCVEFFMQVSTDPHLARVIQGMPEREEEILSRVFGFRFGWEGIYDDATIGAARNDGFRRQGRGRFSGTIERHIQLSPLERYAGVFYPDESSDDRVPVEVLDTSPFDRDYDDEASLSTLIHRIEARIGYMNPSRTGQHSVAANDEDDDEVFDRLRRSMLI</sequence>